<reference evidence="1" key="2">
    <citation type="journal article" date="2003" name="Plasmid">
        <title>Bacillus subtilis soil isolates: plasmid replicon analysis and construction of a new theta-replicating vector.</title>
        <authorList>
            <person name="Titok M.A."/>
            <person name="Chapuis J."/>
            <person name="Selezneva Y.V."/>
            <person name="Lagodich A.V."/>
            <person name="Prokulevich V.A."/>
            <person name="Ehrlich S.D."/>
            <person name="Janniere L."/>
        </authorList>
    </citation>
    <scope>NUCLEOTIDE SEQUENCE</scope>
    <source>
        <strain evidence="1">72</strain>
        <plasmid evidence="1">pBS72</plasmid>
    </source>
</reference>
<name>A0A1J0AKM6_BACIU</name>
<geneLocation type="plasmid" evidence="1">
    <name>pBS72</name>
</geneLocation>
<dbReference type="AlphaFoldDB" id="A0A1J0AKM6"/>
<reference evidence="1" key="3">
    <citation type="journal article" date="2004" name="Mol. Biol. (Mosk.)">
        <title>The replication system of plasmids from Bacillus subtilis environmental isolates.</title>
        <authorList>
            <person name="Lagodich A.V."/>
            <person name="Shtaniuk Iu.V."/>
            <person name="Prozorov A.A."/>
            <person name="Titok M.A."/>
        </authorList>
    </citation>
    <scope>NUCLEOTIDE SEQUENCE</scope>
    <source>
        <strain evidence="1">72</strain>
        <plasmid evidence="1">pBS72</plasmid>
    </source>
</reference>
<protein>
    <submittedName>
        <fullName evidence="1">Uncharacterized protein</fullName>
    </submittedName>
</protein>
<evidence type="ECO:0000313" key="1">
    <source>
        <dbReference type="EMBL" id="APB62287.1"/>
    </source>
</evidence>
<gene>
    <name evidence="1" type="ORF">pBS72_0180</name>
</gene>
<dbReference type="RefSeq" id="WP_172688796.1">
    <property type="nucleotide sequence ID" value="NZ_KX711616.1"/>
</dbReference>
<sequence length="199" mass="23208">MDLDLAKYVDPGICIEQISNKVKSSIEKFSQNDIFHKFALEVYAKSIIDNWNSVNKETIIQNPFQFHKEDSNFKDILLGSNIDPFVGLNQLKQTIFKEYGIYESKNALGKIEYAVAGEAYDKNGKLIKQGFVDYFKKNNIYFNGDEDFFEVQKQNLIKKDITESSLDIQRNNEKDYKAKINPSLKRNLQYAIKEKSYER</sequence>
<reference evidence="1" key="4">
    <citation type="journal article" date="2006" name="Microbiology">
        <title>The replicative polymerases PolC and DnaE are required for theta replication of the Bacillus subtilis plasmid pBS72.</title>
        <authorList>
            <person name="Titok M."/>
            <person name="Suski C."/>
            <person name="Dalmais B."/>
            <person name="Ehrlich S.D."/>
            <person name="Janniere L."/>
        </authorList>
    </citation>
    <scope>NUCLEOTIDE SEQUENCE</scope>
    <source>
        <strain evidence="1">72</strain>
        <plasmid evidence="1">pBS72</plasmid>
    </source>
</reference>
<organism evidence="1">
    <name type="scientific">Bacillus subtilis</name>
    <dbReference type="NCBI Taxonomy" id="1423"/>
    <lineage>
        <taxon>Bacteria</taxon>
        <taxon>Bacillati</taxon>
        <taxon>Bacillota</taxon>
        <taxon>Bacilli</taxon>
        <taxon>Bacillales</taxon>
        <taxon>Bacillaceae</taxon>
        <taxon>Bacillus</taxon>
    </lineage>
</organism>
<reference evidence="1" key="5">
    <citation type="submission" date="2016-08" db="EMBL/GenBank/DDBJ databases">
        <authorList>
            <person name="Satsunkevich N.E."/>
            <person name="Valentovich L.N."/>
            <person name="Kolomiets E.I."/>
            <person name="Titok M.A."/>
        </authorList>
    </citation>
    <scope>NUCLEOTIDE SEQUENCE</scope>
    <source>
        <strain evidence="1">72</strain>
        <plasmid evidence="1">pBS72</plasmid>
    </source>
</reference>
<dbReference type="EMBL" id="KX711616">
    <property type="protein sequence ID" value="APB62287.1"/>
    <property type="molecule type" value="Genomic_DNA"/>
</dbReference>
<accession>A0A1J0AKM6</accession>
<proteinExistence type="predicted"/>
<reference evidence="1" key="1">
    <citation type="journal article" date="2002" name="Mikrobiologiia">
        <title>Soil strain of Bacillus subtilis harboring a large plasmid that mediates high-frequency conjugal mobilization.</title>
        <authorList>
            <person name="Lotareva O.V."/>
            <person name="Poluektova E.U."/>
            <person name="Titok M.A."/>
            <person name="Prozorov A.A."/>
        </authorList>
    </citation>
    <scope>NUCLEOTIDE SEQUENCE</scope>
    <source>
        <strain evidence="1">72</strain>
        <plasmid evidence="1">pBS72</plasmid>
    </source>
</reference>
<keyword evidence="1" id="KW-0614">Plasmid</keyword>